<evidence type="ECO:0000259" key="9">
    <source>
        <dbReference type="PROSITE" id="PS51747"/>
    </source>
</evidence>
<feature type="region of interest" description="Disordered" evidence="8">
    <location>
        <begin position="685"/>
        <end position="721"/>
    </location>
</feature>
<keyword evidence="4" id="KW-0479">Metal-binding</keyword>
<feature type="compositionally biased region" description="Low complexity" evidence="8">
    <location>
        <begin position="685"/>
        <end position="701"/>
    </location>
</feature>
<evidence type="ECO:0000256" key="1">
    <source>
        <dbReference type="ARBA" id="ARBA00001947"/>
    </source>
</evidence>
<keyword evidence="5" id="KW-0378">Hydrolase</keyword>
<feature type="domain" description="CMP/dCMP-type deaminase" evidence="9">
    <location>
        <begin position="1103"/>
        <end position="1225"/>
    </location>
</feature>
<accession>A0ABU6SL33</accession>
<feature type="region of interest" description="Disordered" evidence="8">
    <location>
        <begin position="330"/>
        <end position="375"/>
    </location>
</feature>
<evidence type="ECO:0000313" key="10">
    <source>
        <dbReference type="EMBL" id="MED6137102.1"/>
    </source>
</evidence>
<feature type="compositionally biased region" description="Basic and acidic residues" evidence="8">
    <location>
        <begin position="814"/>
        <end position="828"/>
    </location>
</feature>
<gene>
    <name evidence="10" type="ORF">PIB30_061837</name>
</gene>
<feature type="compositionally biased region" description="Basic and acidic residues" evidence="8">
    <location>
        <begin position="987"/>
        <end position="1011"/>
    </location>
</feature>
<dbReference type="Proteomes" id="UP001341840">
    <property type="component" value="Unassembled WGS sequence"/>
</dbReference>
<dbReference type="InterPro" id="IPR016193">
    <property type="entry name" value="Cytidine_deaminase-like"/>
</dbReference>
<feature type="compositionally biased region" description="Polar residues" evidence="8">
    <location>
        <begin position="356"/>
        <end position="365"/>
    </location>
</feature>
<dbReference type="Gene3D" id="3.40.140.10">
    <property type="entry name" value="Cytidine Deaminase, domain 2"/>
    <property type="match status" value="1"/>
</dbReference>
<feature type="compositionally biased region" description="Basic and acidic residues" evidence="8">
    <location>
        <begin position="634"/>
        <end position="645"/>
    </location>
</feature>
<evidence type="ECO:0000256" key="5">
    <source>
        <dbReference type="ARBA" id="ARBA00022801"/>
    </source>
</evidence>
<feature type="region of interest" description="Disordered" evidence="8">
    <location>
        <begin position="477"/>
        <end position="526"/>
    </location>
</feature>
<dbReference type="InterPro" id="IPR028883">
    <property type="entry name" value="tRNA_aden_deaminase"/>
</dbReference>
<feature type="region of interest" description="Disordered" evidence="8">
    <location>
        <begin position="779"/>
        <end position="843"/>
    </location>
</feature>
<evidence type="ECO:0000256" key="4">
    <source>
        <dbReference type="ARBA" id="ARBA00022723"/>
    </source>
</evidence>
<protein>
    <recommendedName>
        <fullName evidence="2">tRNA(adenine(34)) deaminase</fullName>
        <ecNumber evidence="2">3.5.4.33</ecNumber>
    </recommendedName>
</protein>
<dbReference type="PANTHER" id="PTHR11079:SF179">
    <property type="entry name" value="TRNA(ADENINE(34)) DEAMINASE, CHLOROPLASTIC"/>
    <property type="match status" value="1"/>
</dbReference>
<dbReference type="EMBL" id="JASCZI010060981">
    <property type="protein sequence ID" value="MED6137102.1"/>
    <property type="molecule type" value="Genomic_DNA"/>
</dbReference>
<reference evidence="10 11" key="1">
    <citation type="journal article" date="2023" name="Plants (Basel)">
        <title>Bridging the Gap: Combining Genomics and Transcriptomics Approaches to Understand Stylosanthes scabra, an Orphan Legume from the Brazilian Caatinga.</title>
        <authorList>
            <person name="Ferreira-Neto J.R.C."/>
            <person name="da Silva M.D."/>
            <person name="Binneck E."/>
            <person name="de Melo N.F."/>
            <person name="da Silva R.H."/>
            <person name="de Melo A.L.T.M."/>
            <person name="Pandolfi V."/>
            <person name="Bustamante F.O."/>
            <person name="Brasileiro-Vidal A.C."/>
            <person name="Benko-Iseppon A.M."/>
        </authorList>
    </citation>
    <scope>NUCLEOTIDE SEQUENCE [LARGE SCALE GENOMIC DNA]</scope>
    <source>
        <tissue evidence="10">Leaves</tissue>
    </source>
</reference>
<feature type="compositionally biased region" description="Basic and acidic residues" evidence="8">
    <location>
        <begin position="501"/>
        <end position="513"/>
    </location>
</feature>
<dbReference type="CDD" id="cd01285">
    <property type="entry name" value="nucleoside_deaminase"/>
    <property type="match status" value="1"/>
</dbReference>
<dbReference type="PANTHER" id="PTHR11079">
    <property type="entry name" value="CYTOSINE DEAMINASE FAMILY MEMBER"/>
    <property type="match status" value="1"/>
</dbReference>
<evidence type="ECO:0000256" key="3">
    <source>
        <dbReference type="ARBA" id="ARBA00022694"/>
    </source>
</evidence>
<keyword evidence="3" id="KW-0819">tRNA processing</keyword>
<evidence type="ECO:0000256" key="7">
    <source>
        <dbReference type="ARBA" id="ARBA00048045"/>
    </source>
</evidence>
<feature type="compositionally biased region" description="Basic and acidic residues" evidence="8">
    <location>
        <begin position="785"/>
        <end position="796"/>
    </location>
</feature>
<dbReference type="SUPFAM" id="SSF53927">
    <property type="entry name" value="Cytidine deaminase-like"/>
    <property type="match status" value="1"/>
</dbReference>
<keyword evidence="6" id="KW-0862">Zinc</keyword>
<comment type="cofactor">
    <cofactor evidence="1">
        <name>Zn(2+)</name>
        <dbReference type="ChEBI" id="CHEBI:29105"/>
    </cofactor>
</comment>
<feature type="region of interest" description="Disordered" evidence="8">
    <location>
        <begin position="864"/>
        <end position="940"/>
    </location>
</feature>
<feature type="compositionally biased region" description="Basic and acidic residues" evidence="8">
    <location>
        <begin position="869"/>
        <end position="882"/>
    </location>
</feature>
<dbReference type="PROSITE" id="PS51747">
    <property type="entry name" value="CYT_DCMP_DEAMINASES_2"/>
    <property type="match status" value="1"/>
</dbReference>
<dbReference type="InterPro" id="IPR002125">
    <property type="entry name" value="CMP_dCMP_dom"/>
</dbReference>
<keyword evidence="11" id="KW-1185">Reference proteome</keyword>
<name>A0ABU6SL33_9FABA</name>
<dbReference type="Pfam" id="PF00383">
    <property type="entry name" value="dCMP_cyt_deam_1"/>
    <property type="match status" value="1"/>
</dbReference>
<evidence type="ECO:0000313" key="11">
    <source>
        <dbReference type="Proteomes" id="UP001341840"/>
    </source>
</evidence>
<feature type="region of interest" description="Disordered" evidence="8">
    <location>
        <begin position="987"/>
        <end position="1013"/>
    </location>
</feature>
<feature type="region of interest" description="Disordered" evidence="8">
    <location>
        <begin position="568"/>
        <end position="593"/>
    </location>
</feature>
<evidence type="ECO:0000256" key="2">
    <source>
        <dbReference type="ARBA" id="ARBA00012740"/>
    </source>
</evidence>
<comment type="caution">
    <text evidence="10">The sequence shown here is derived from an EMBL/GenBank/DDBJ whole genome shotgun (WGS) entry which is preliminary data.</text>
</comment>
<feature type="region of interest" description="Disordered" evidence="8">
    <location>
        <begin position="945"/>
        <end position="964"/>
    </location>
</feature>
<proteinExistence type="inferred from homology"/>
<evidence type="ECO:0000256" key="8">
    <source>
        <dbReference type="SAM" id="MobiDB-lite"/>
    </source>
</evidence>
<dbReference type="HAMAP" id="MF_00972">
    <property type="entry name" value="tRNA_aden_deaminase"/>
    <property type="match status" value="1"/>
</dbReference>
<feature type="compositionally biased region" description="Basic and acidic residues" evidence="8">
    <location>
        <begin position="336"/>
        <end position="352"/>
    </location>
</feature>
<evidence type="ECO:0000256" key="6">
    <source>
        <dbReference type="ARBA" id="ARBA00022833"/>
    </source>
</evidence>
<organism evidence="10 11">
    <name type="scientific">Stylosanthes scabra</name>
    <dbReference type="NCBI Taxonomy" id="79078"/>
    <lineage>
        <taxon>Eukaryota</taxon>
        <taxon>Viridiplantae</taxon>
        <taxon>Streptophyta</taxon>
        <taxon>Embryophyta</taxon>
        <taxon>Tracheophyta</taxon>
        <taxon>Spermatophyta</taxon>
        <taxon>Magnoliopsida</taxon>
        <taxon>eudicotyledons</taxon>
        <taxon>Gunneridae</taxon>
        <taxon>Pentapetalae</taxon>
        <taxon>rosids</taxon>
        <taxon>fabids</taxon>
        <taxon>Fabales</taxon>
        <taxon>Fabaceae</taxon>
        <taxon>Papilionoideae</taxon>
        <taxon>50 kb inversion clade</taxon>
        <taxon>dalbergioids sensu lato</taxon>
        <taxon>Dalbergieae</taxon>
        <taxon>Pterocarpus clade</taxon>
        <taxon>Stylosanthes</taxon>
    </lineage>
</organism>
<comment type="catalytic activity">
    <reaction evidence="7">
        <text>adenosine(34) in tRNA + H2O + H(+) = inosine(34) in tRNA + NH4(+)</text>
        <dbReference type="Rhea" id="RHEA:43168"/>
        <dbReference type="Rhea" id="RHEA-COMP:10373"/>
        <dbReference type="Rhea" id="RHEA-COMP:10374"/>
        <dbReference type="ChEBI" id="CHEBI:15377"/>
        <dbReference type="ChEBI" id="CHEBI:15378"/>
        <dbReference type="ChEBI" id="CHEBI:28938"/>
        <dbReference type="ChEBI" id="CHEBI:74411"/>
        <dbReference type="ChEBI" id="CHEBI:82852"/>
        <dbReference type="EC" id="3.5.4.33"/>
    </reaction>
</comment>
<sequence>MHNTYFSSTIYAVRGKESFSLSFNGYSNICFERFDRTPSHCSPCCRCCGCCALSSYRVPIKPSLLNGLRQSTLLQLSASRRFILGRDWFLSRVPAYGLPKRCYDFDFSVNEQTVCNRSRRKTEGECVCAGASQRGRENYHSFGFDDAEAVLSLLSEQSDKDAIGVKTKNLSSSRKSEAEKKIKNVSRERNLNLGKKVQTEMKGILKKHDTSTIDLKSENAKVSRENKALARNEGRRWRRDVSSCSSYYTVSSGDFESDIDVHNKPASEELSSEYENDEENYVKGQVKEEVDKRRDDLVGLQDFSKHEKTAFDADIDSSLRKKSEKKLAEVTAQEIKSTKQQDRHSEAFRSHEASSYGKSSLSHKQVNSKEDDSSFLKRQSAYIQTGNKRHQYKDVKDSGVDEFERTLVSEKAFIGKHDELEISDAQLKETRDAWKKISGSTSITGEDVMNRSSHKHIQNSKIDDIQRTSVKNLGAQRVSFSSSVQGTEERQHQKREKRLLKREEKTEIKEMRKSQHISEVSHVHQSNVEDTSVINARTKVKNSDKRATLQQTDKRTAQTIQHKIGSENVSTLSEGYTSDEKQLPSSQRTSEKVRHIPKRTLAAVAKTKESSCQTDETIVNFELSRVDKTIRKVKMSDKTSSREESNIQGSRISVSEGGTHMTTGGGSAHAQMTFGAGTPEIIVETSESGSSSTSDYSDRSSVLLQHSRDGSSQAYSEPYTVMAPEDSLRSVDSLEKLSNEFVAEFVQRARHEVTTSAPLEVEGSRTKLAAEDEENQIYNSSGQHSQDDSQSKKHDSSLSSGFCESKGPSDEMWDETKPSVEQSQRAEESEVGNETAKGTVSRTGRSLWSMLADVVKLRWVSQAASTSAERSDERNSPNKSDSETWFSGQEHVEKNSSSGIKEASVIPPEAMTIDKLKQGKIDIQSEGEMSNTKRIKEKGKRVEVRSSDSETWLSEKEQEENRETSLIKETSLLPPKVMTIDKLKPGMSDTKRIKNKGKHVEVRSSSNKDLKTSTSGIKSGDFLGASLPPRGPPIVNIGVLDLSRTWSGLPINEPVPSVQSELSASGEKDGELTQRKIQRTGQVLRDRFDDWEEAYQLELEQQRMDEMFMKEALLEAKKAADMWEVPVGAVLVQEGKIIARGCNLVEDLRDSTAHAEMICIREASKLLQTWRLSDTTLYVTLEPCPMCAGAILQARIDAVVWGAPNKLLGADGSWIRLFPEGGESSDSSGLPPAPVHPFHPKIKIRRGILENECAGAMQQFFQLRRKKKKEEPPKESSRLPVTHRHHHTKFLNKLHDIFHVFCL</sequence>
<feature type="region of interest" description="Disordered" evidence="8">
    <location>
        <begin position="634"/>
        <end position="672"/>
    </location>
</feature>
<feature type="region of interest" description="Disordered" evidence="8">
    <location>
        <begin position="1264"/>
        <end position="1283"/>
    </location>
</feature>
<dbReference type="EC" id="3.5.4.33" evidence="2"/>